<dbReference type="PANTHER" id="PTHR33601">
    <property type="entry name" value="PROTEIN LITTLE ZIPPER 4"/>
    <property type="match status" value="1"/>
</dbReference>
<evidence type="ECO:0000313" key="2">
    <source>
        <dbReference type="EMBL" id="KAK6920252.1"/>
    </source>
</evidence>
<feature type="coiled-coil region" evidence="1">
    <location>
        <begin position="69"/>
        <end position="96"/>
    </location>
</feature>
<dbReference type="AlphaFoldDB" id="A0AAN8Z0W5"/>
<proteinExistence type="predicted"/>
<comment type="caution">
    <text evidence="2">The sequence shown here is derived from an EMBL/GenBank/DDBJ whole genome shotgun (WGS) entry which is preliminary data.</text>
</comment>
<organism evidence="2 3">
    <name type="scientific">Dillenia turbinata</name>
    <dbReference type="NCBI Taxonomy" id="194707"/>
    <lineage>
        <taxon>Eukaryota</taxon>
        <taxon>Viridiplantae</taxon>
        <taxon>Streptophyta</taxon>
        <taxon>Embryophyta</taxon>
        <taxon>Tracheophyta</taxon>
        <taxon>Spermatophyta</taxon>
        <taxon>Magnoliopsida</taxon>
        <taxon>eudicotyledons</taxon>
        <taxon>Gunneridae</taxon>
        <taxon>Pentapetalae</taxon>
        <taxon>Dilleniales</taxon>
        <taxon>Dilleniaceae</taxon>
        <taxon>Dillenia</taxon>
    </lineage>
</organism>
<protein>
    <submittedName>
        <fullName evidence="2">Uncharacterized protein</fullName>
    </submittedName>
</protein>
<dbReference type="EMBL" id="JBAMMX010000021">
    <property type="protein sequence ID" value="KAK6920252.1"/>
    <property type="molecule type" value="Genomic_DNA"/>
</dbReference>
<reference evidence="2 3" key="1">
    <citation type="submission" date="2023-12" db="EMBL/GenBank/DDBJ databases">
        <title>A high-quality genome assembly for Dillenia turbinata (Dilleniales).</title>
        <authorList>
            <person name="Chanderbali A."/>
        </authorList>
    </citation>
    <scope>NUCLEOTIDE SEQUENCE [LARGE SCALE GENOMIC DNA]</scope>
    <source>
        <strain evidence="2">LSX21</strain>
        <tissue evidence="2">Leaf</tissue>
    </source>
</reference>
<evidence type="ECO:0000313" key="3">
    <source>
        <dbReference type="Proteomes" id="UP001370490"/>
    </source>
</evidence>
<name>A0AAN8Z0W5_9MAGN</name>
<keyword evidence="3" id="KW-1185">Reference proteome</keyword>
<evidence type="ECO:0000256" key="1">
    <source>
        <dbReference type="SAM" id="Coils"/>
    </source>
</evidence>
<keyword evidence="1" id="KW-0175">Coiled coil</keyword>
<accession>A0AAN8Z0W5</accession>
<dbReference type="Proteomes" id="UP001370490">
    <property type="component" value="Unassembled WGS sequence"/>
</dbReference>
<dbReference type="PANTHER" id="PTHR33601:SF22">
    <property type="entry name" value="PROTEIN LITTLE ZIPPER 1"/>
    <property type="match status" value="1"/>
</dbReference>
<dbReference type="InterPro" id="IPR039312">
    <property type="entry name" value="ZPR"/>
</dbReference>
<sequence length="106" mass="12651">MCMHSTESKLLGHRYSHGYKGCPPKRHGIHIRRLKRRSILRREKEKKMTMRRVGETEMKIKNLKLFMENKSIMEENEKLRKKAILLQQENQALLSQLQISQFSSSK</sequence>
<gene>
    <name evidence="2" type="ORF">RJ641_016156</name>
</gene>